<keyword evidence="1" id="KW-1133">Transmembrane helix</keyword>
<evidence type="ECO:0000313" key="3">
    <source>
        <dbReference type="Proteomes" id="UP000194664"/>
    </source>
</evidence>
<feature type="transmembrane region" description="Helical" evidence="1">
    <location>
        <begin position="101"/>
        <end position="122"/>
    </location>
</feature>
<dbReference type="AlphaFoldDB" id="A0A251WY27"/>
<reference evidence="2 3" key="1">
    <citation type="submission" date="2016-12" db="EMBL/GenBank/DDBJ databases">
        <title>The draft genome sequence of HSLHS2.</title>
        <authorList>
            <person name="Hu D."/>
            <person name="Wang L."/>
            <person name="Shao Z."/>
        </authorList>
    </citation>
    <scope>NUCLEOTIDE SEQUENCE [LARGE SCALE GENOMIC DNA]</scope>
    <source>
        <strain evidence="2">MCCC 1A06712</strain>
    </source>
</reference>
<dbReference type="PANTHER" id="PTHR23526">
    <property type="entry name" value="INTEGRAL MEMBRANE TRANSPORT PROTEIN-RELATED"/>
    <property type="match status" value="1"/>
</dbReference>
<name>A0A251WY27_9RHOB</name>
<keyword evidence="1" id="KW-0812">Transmembrane</keyword>
<comment type="caution">
    <text evidence="2">The sequence shown here is derived from an EMBL/GenBank/DDBJ whole genome shotgun (WGS) entry which is preliminary data.</text>
</comment>
<feature type="transmembrane region" description="Helical" evidence="1">
    <location>
        <begin position="244"/>
        <end position="266"/>
    </location>
</feature>
<feature type="transmembrane region" description="Helical" evidence="1">
    <location>
        <begin position="371"/>
        <end position="394"/>
    </location>
</feature>
<keyword evidence="3" id="KW-1185">Reference proteome</keyword>
<evidence type="ECO:0000313" key="2">
    <source>
        <dbReference type="EMBL" id="OUD09282.1"/>
    </source>
</evidence>
<protein>
    <submittedName>
        <fullName evidence="2">MFS transporter</fullName>
    </submittedName>
</protein>
<proteinExistence type="predicted"/>
<dbReference type="Proteomes" id="UP000194664">
    <property type="component" value="Unassembled WGS sequence"/>
</dbReference>
<accession>A0A251WY27</accession>
<dbReference type="RefSeq" id="WP_240516838.1">
    <property type="nucleotide sequence ID" value="NZ_MSPP01000003.1"/>
</dbReference>
<evidence type="ECO:0000256" key="1">
    <source>
        <dbReference type="SAM" id="Phobius"/>
    </source>
</evidence>
<keyword evidence="1" id="KW-0472">Membrane</keyword>
<feature type="transmembrane region" description="Helical" evidence="1">
    <location>
        <begin position="334"/>
        <end position="351"/>
    </location>
</feature>
<feature type="transmembrane region" description="Helical" evidence="1">
    <location>
        <begin position="308"/>
        <end position="328"/>
    </location>
</feature>
<dbReference type="Gene3D" id="1.20.1250.20">
    <property type="entry name" value="MFS general substrate transporter like domains"/>
    <property type="match status" value="1"/>
</dbReference>
<sequence length="425" mass="44193">MTTLVDRAFIALVADSSKKGGLSDAEHQAEPANFFRHVGALTASKIADGLVDPKLVLSWLLTHLGAGAGVTGMLVPIRESGALLPQLFTAGYVAQMRHRKWAWVAGATGQAIAAAGMVLAALTLSGAAAGWTILALLALLAVSRSVCSVSFKDILGKTIGSSRRGTVAGAAATVASSVVIIFALLLIWDGFDRFALVVSALGIAVIGWIVASISMASLNEMDSDTGDRPMIPNPWAVLKNSPQLGWFVTARSLMVGTALAPPYLVLLSANGTQEVAEIGGLVLASAVASFLSSYVWGRFSDRSSRQVLIVAGIAAAIALGLALGLEWLGIADTVWAMPVVLFGLMIAYHGVRQGRSTHLVDMADEKDRADFTAVSNTVVGLFLLGAGAVCSAIATISVPLVIWVFIVMSIAGSIAAYRLHEVQSD</sequence>
<gene>
    <name evidence="2" type="ORF">BVC71_11335</name>
</gene>
<dbReference type="EMBL" id="MSPP01000003">
    <property type="protein sequence ID" value="OUD09282.1"/>
    <property type="molecule type" value="Genomic_DNA"/>
</dbReference>
<feature type="transmembrane region" description="Helical" evidence="1">
    <location>
        <begin position="128"/>
        <end position="147"/>
    </location>
</feature>
<dbReference type="SUPFAM" id="SSF103473">
    <property type="entry name" value="MFS general substrate transporter"/>
    <property type="match status" value="1"/>
</dbReference>
<dbReference type="PANTHER" id="PTHR23526:SF2">
    <property type="entry name" value="MAJOR FACILITATOR SUPERFAMILY (MFS) PROFILE DOMAIN-CONTAINING PROTEIN"/>
    <property type="match status" value="1"/>
</dbReference>
<dbReference type="InterPro" id="IPR052528">
    <property type="entry name" value="Sugar_transport-like"/>
</dbReference>
<dbReference type="InterPro" id="IPR036259">
    <property type="entry name" value="MFS_trans_sf"/>
</dbReference>
<feature type="transmembrane region" description="Helical" evidence="1">
    <location>
        <begin position="278"/>
        <end position="296"/>
    </location>
</feature>
<feature type="transmembrane region" description="Helical" evidence="1">
    <location>
        <begin position="194"/>
        <end position="218"/>
    </location>
</feature>
<feature type="transmembrane region" description="Helical" evidence="1">
    <location>
        <begin position="400"/>
        <end position="419"/>
    </location>
</feature>
<organism evidence="2 3">
    <name type="scientific">Marivivens niveibacter</name>
    <dbReference type="NCBI Taxonomy" id="1930667"/>
    <lineage>
        <taxon>Bacteria</taxon>
        <taxon>Pseudomonadati</taxon>
        <taxon>Pseudomonadota</taxon>
        <taxon>Alphaproteobacteria</taxon>
        <taxon>Rhodobacterales</taxon>
        <taxon>Paracoccaceae</taxon>
        <taxon>Marivivens group</taxon>
        <taxon>Marivivens</taxon>
    </lineage>
</organism>
<feature type="transmembrane region" description="Helical" evidence="1">
    <location>
        <begin position="167"/>
        <end position="188"/>
    </location>
</feature>